<dbReference type="Proteomes" id="UP001327560">
    <property type="component" value="Chromosome 9"/>
</dbReference>
<proteinExistence type="predicted"/>
<keyword evidence="2" id="KW-1185">Reference proteome</keyword>
<dbReference type="EMBL" id="CP136898">
    <property type="protein sequence ID" value="WOL20472.1"/>
    <property type="molecule type" value="Genomic_DNA"/>
</dbReference>
<reference evidence="1 2" key="1">
    <citation type="submission" date="2023-10" db="EMBL/GenBank/DDBJ databases">
        <title>Chromosome-scale genome assembly provides insights into flower coloration mechanisms of Canna indica.</title>
        <authorList>
            <person name="Li C."/>
        </authorList>
    </citation>
    <scope>NUCLEOTIDE SEQUENCE [LARGE SCALE GENOMIC DNA]</scope>
    <source>
        <tissue evidence="1">Flower</tissue>
    </source>
</reference>
<sequence>MVHKYHHKFSTTVGYTRILRGAEPYDELVAEVDAELENQNQLQNESNVTRIDREDEIQGEIIRDGIAADMWNDYVL</sequence>
<evidence type="ECO:0000313" key="1">
    <source>
        <dbReference type="EMBL" id="WOL20472.1"/>
    </source>
</evidence>
<dbReference type="AlphaFoldDB" id="A0AAQ3L417"/>
<accession>A0AAQ3L417</accession>
<gene>
    <name evidence="1" type="ORF">Cni_G29277</name>
</gene>
<organism evidence="1 2">
    <name type="scientific">Canna indica</name>
    <name type="common">Indian-shot</name>
    <dbReference type="NCBI Taxonomy" id="4628"/>
    <lineage>
        <taxon>Eukaryota</taxon>
        <taxon>Viridiplantae</taxon>
        <taxon>Streptophyta</taxon>
        <taxon>Embryophyta</taxon>
        <taxon>Tracheophyta</taxon>
        <taxon>Spermatophyta</taxon>
        <taxon>Magnoliopsida</taxon>
        <taxon>Liliopsida</taxon>
        <taxon>Zingiberales</taxon>
        <taxon>Cannaceae</taxon>
        <taxon>Canna</taxon>
    </lineage>
</organism>
<evidence type="ECO:0000313" key="2">
    <source>
        <dbReference type="Proteomes" id="UP001327560"/>
    </source>
</evidence>
<name>A0AAQ3L417_9LILI</name>
<protein>
    <submittedName>
        <fullName evidence="1">Uncharacterized protein</fullName>
    </submittedName>
</protein>